<organism evidence="3">
    <name type="scientific">Alexandrium monilatum</name>
    <dbReference type="NCBI Taxonomy" id="311494"/>
    <lineage>
        <taxon>Eukaryota</taxon>
        <taxon>Sar</taxon>
        <taxon>Alveolata</taxon>
        <taxon>Dinophyceae</taxon>
        <taxon>Gonyaulacales</taxon>
        <taxon>Pyrocystaceae</taxon>
        <taxon>Alexandrium</taxon>
    </lineage>
</organism>
<dbReference type="CDD" id="cd20071">
    <property type="entry name" value="SET_SMYD"/>
    <property type="match status" value="1"/>
</dbReference>
<evidence type="ECO:0000313" key="3">
    <source>
        <dbReference type="EMBL" id="CAE4597115.1"/>
    </source>
</evidence>
<dbReference type="SUPFAM" id="SSF82199">
    <property type="entry name" value="SET domain"/>
    <property type="match status" value="1"/>
</dbReference>
<dbReference type="EMBL" id="HBNR01039294">
    <property type="protein sequence ID" value="CAE4597115.1"/>
    <property type="molecule type" value="Transcribed_RNA"/>
</dbReference>
<dbReference type="AlphaFoldDB" id="A0A7S4R0B8"/>
<protein>
    <recommendedName>
        <fullName evidence="2">SET domain-containing protein</fullName>
    </recommendedName>
</protein>
<dbReference type="PROSITE" id="PS50280">
    <property type="entry name" value="SET"/>
    <property type="match status" value="1"/>
</dbReference>
<evidence type="ECO:0000256" key="1">
    <source>
        <dbReference type="SAM" id="MobiDB-lite"/>
    </source>
</evidence>
<dbReference type="GO" id="GO:0005634">
    <property type="term" value="C:nucleus"/>
    <property type="evidence" value="ECO:0007669"/>
    <property type="project" value="TreeGrafter"/>
</dbReference>
<sequence length="530" mass="56715">MLRPSAAPGPTGDGPAPTARFDRRRLGHGTRAGIWHMLRPCVTPEPQGGGCDHRMPSSALRPCRRRPSASSDQRSSRSAAARRALAGGLLGLLGRARSQARERSRSARLLRLLGRAGSQAGERSQPAGVHVVAEAGDRGLGLRVSQDVRKGGVLLDGQRPLFVQAAEETSAVTAERLGELPAALQERLTRLCHQVQLPPRVVRDIEQSAGSEGVVATLLQVIAVNGVGLPDGGTGVYAMASRANHSCSPTATFRIKRNGELALVALRALRKDDEVTVSYATEKCLLRPRPERRRFLRRWGFTCSCPRCARHDDTRAFLCPACGRGRVAPEDDDGAAWSACSSCAAAPPAAVMAPAESRWSKAASSACGPRGGKSSAAMRHYQDLRQGHERQRGRGCAEGDAPVPISDGHWVAALLSQEAAEAFLQRGDYAAAAEAARWRWRYAKRALSGASSRTAADALALRASAVALAAQLGRCGREERATMARTAHRRYGTALRELRPLVPAGDERLASLERQRGLLDLLFTYSSPAS</sequence>
<dbReference type="PANTHER" id="PTHR12197:SF251">
    <property type="entry name" value="EG:BACR7C10.4 PROTEIN"/>
    <property type="match status" value="1"/>
</dbReference>
<proteinExistence type="predicted"/>
<name>A0A7S4R0B8_9DINO</name>
<dbReference type="Gene3D" id="2.170.270.10">
    <property type="entry name" value="SET domain"/>
    <property type="match status" value="1"/>
</dbReference>
<reference evidence="3" key="1">
    <citation type="submission" date="2021-01" db="EMBL/GenBank/DDBJ databases">
        <authorList>
            <person name="Corre E."/>
            <person name="Pelletier E."/>
            <person name="Niang G."/>
            <person name="Scheremetjew M."/>
            <person name="Finn R."/>
            <person name="Kale V."/>
            <person name="Holt S."/>
            <person name="Cochrane G."/>
            <person name="Meng A."/>
            <person name="Brown T."/>
            <person name="Cohen L."/>
        </authorList>
    </citation>
    <scope>NUCLEOTIDE SEQUENCE</scope>
    <source>
        <strain evidence="3">CCMP3105</strain>
    </source>
</reference>
<dbReference type="Pfam" id="PF00856">
    <property type="entry name" value="SET"/>
    <property type="match status" value="1"/>
</dbReference>
<feature type="domain" description="SET" evidence="2">
    <location>
        <begin position="127"/>
        <end position="280"/>
    </location>
</feature>
<dbReference type="InterPro" id="IPR001214">
    <property type="entry name" value="SET_dom"/>
</dbReference>
<feature type="region of interest" description="Disordered" evidence="1">
    <location>
        <begin position="1"/>
        <end position="22"/>
    </location>
</feature>
<dbReference type="PANTHER" id="PTHR12197">
    <property type="entry name" value="HISTONE-LYSINE N-METHYLTRANSFERASE SMYD"/>
    <property type="match status" value="1"/>
</dbReference>
<evidence type="ECO:0000259" key="2">
    <source>
        <dbReference type="PROSITE" id="PS50280"/>
    </source>
</evidence>
<dbReference type="InterPro" id="IPR046341">
    <property type="entry name" value="SET_dom_sf"/>
</dbReference>
<gene>
    <name evidence="3" type="ORF">AMON00008_LOCUS27196</name>
</gene>
<feature type="compositionally biased region" description="Low complexity" evidence="1">
    <location>
        <begin position="68"/>
        <end position="81"/>
    </location>
</feature>
<feature type="compositionally biased region" description="Low complexity" evidence="1">
    <location>
        <begin position="1"/>
        <end position="19"/>
    </location>
</feature>
<accession>A0A7S4R0B8</accession>
<feature type="region of interest" description="Disordered" evidence="1">
    <location>
        <begin position="45"/>
        <end position="81"/>
    </location>
</feature>
<dbReference type="InterPro" id="IPR050869">
    <property type="entry name" value="H3K4_H4K5_MeTrfase"/>
</dbReference>